<dbReference type="InterPro" id="IPR036388">
    <property type="entry name" value="WH-like_DNA-bd_sf"/>
</dbReference>
<organism evidence="2">
    <name type="scientific">Salinispora arenicola (strain CNS-205)</name>
    <dbReference type="NCBI Taxonomy" id="391037"/>
    <lineage>
        <taxon>Bacteria</taxon>
        <taxon>Bacillati</taxon>
        <taxon>Actinomycetota</taxon>
        <taxon>Actinomycetes</taxon>
        <taxon>Micromonosporales</taxon>
        <taxon>Micromonosporaceae</taxon>
        <taxon>Salinispora</taxon>
    </lineage>
</organism>
<dbReference type="PANTHER" id="PTHR33164">
    <property type="entry name" value="TRANSCRIPTIONAL REGULATOR, MARR FAMILY"/>
    <property type="match status" value="1"/>
</dbReference>
<dbReference type="Pfam" id="PF12802">
    <property type="entry name" value="MarR_2"/>
    <property type="match status" value="1"/>
</dbReference>
<dbReference type="KEGG" id="saq:Sare_4811"/>
<gene>
    <name evidence="2" type="ordered locus">Sare_4811</name>
</gene>
<dbReference type="GO" id="GO:0006950">
    <property type="term" value="P:response to stress"/>
    <property type="evidence" value="ECO:0007669"/>
    <property type="project" value="TreeGrafter"/>
</dbReference>
<dbReference type="Gene3D" id="1.10.10.10">
    <property type="entry name" value="Winged helix-like DNA-binding domain superfamily/Winged helix DNA-binding domain"/>
    <property type="match status" value="1"/>
</dbReference>
<proteinExistence type="predicted"/>
<dbReference type="InterPro" id="IPR000835">
    <property type="entry name" value="HTH_MarR-typ"/>
</dbReference>
<evidence type="ECO:0000259" key="1">
    <source>
        <dbReference type="PROSITE" id="PS50995"/>
    </source>
</evidence>
<dbReference type="InterPro" id="IPR036390">
    <property type="entry name" value="WH_DNA-bd_sf"/>
</dbReference>
<dbReference type="GO" id="GO:0003700">
    <property type="term" value="F:DNA-binding transcription factor activity"/>
    <property type="evidence" value="ECO:0007669"/>
    <property type="project" value="InterPro"/>
</dbReference>
<dbReference type="eggNOG" id="COG1846">
    <property type="taxonomic scope" value="Bacteria"/>
</dbReference>
<protein>
    <submittedName>
        <fullName evidence="2">Transcriptional regulator, MarR family</fullName>
    </submittedName>
</protein>
<name>A8LV73_SALAI</name>
<feature type="domain" description="HTH marR-type" evidence="1">
    <location>
        <begin position="7"/>
        <end position="154"/>
    </location>
</feature>
<accession>A8LV73</accession>
<dbReference type="PANTHER" id="PTHR33164:SF57">
    <property type="entry name" value="MARR-FAMILY TRANSCRIPTIONAL REGULATOR"/>
    <property type="match status" value="1"/>
</dbReference>
<sequence>MSATETATDVDPVLVAVARAMTRIRRRQARRTLGRSAVKDQPQVDLHQIAVVDAVEEGPPPGQEGVTVGLVAERLDIDPSRASRVVAATIDNGYLRRVASQRDGRRICLELTARGVEAVQHAHQSRQAFYKRLFADWSARDQQEFARLLTKFIDSLAEEDVSR</sequence>
<reference evidence="2" key="1">
    <citation type="submission" date="2007-10" db="EMBL/GenBank/DDBJ databases">
        <title>Complete sequence of Salinispora arenicola CNS-205.</title>
        <authorList>
            <consortium name="US DOE Joint Genome Institute"/>
            <person name="Copeland A."/>
            <person name="Lucas S."/>
            <person name="Lapidus A."/>
            <person name="Barry K."/>
            <person name="Glavina del Rio T."/>
            <person name="Dalin E."/>
            <person name="Tice H."/>
            <person name="Pitluck S."/>
            <person name="Foster B."/>
            <person name="Schmutz J."/>
            <person name="Larimer F."/>
            <person name="Land M."/>
            <person name="Hauser L."/>
            <person name="Kyrpides N."/>
            <person name="Ivanova N."/>
            <person name="Jensen P.R."/>
            <person name="Moore B.S."/>
            <person name="Penn K."/>
            <person name="Jenkins C."/>
            <person name="Udwary D."/>
            <person name="Xiang L."/>
            <person name="Gontang E."/>
            <person name="Richardson P."/>
        </authorList>
    </citation>
    <scope>NUCLEOTIDE SEQUENCE [LARGE SCALE GENOMIC DNA]</scope>
    <source>
        <strain evidence="2">CNS-205</strain>
    </source>
</reference>
<dbReference type="InterPro" id="IPR039422">
    <property type="entry name" value="MarR/SlyA-like"/>
</dbReference>
<dbReference type="AlphaFoldDB" id="A8LV73"/>
<dbReference type="EMBL" id="CP000850">
    <property type="protein sequence ID" value="ABW00562.1"/>
    <property type="molecule type" value="Genomic_DNA"/>
</dbReference>
<dbReference type="SUPFAM" id="SSF46785">
    <property type="entry name" value="Winged helix' DNA-binding domain"/>
    <property type="match status" value="1"/>
</dbReference>
<dbReference type="PATRIC" id="fig|391037.6.peg.4860"/>
<dbReference type="SMART" id="SM00347">
    <property type="entry name" value="HTH_MARR"/>
    <property type="match status" value="1"/>
</dbReference>
<dbReference type="OrthoDB" id="7774677at2"/>
<evidence type="ECO:0000313" key="2">
    <source>
        <dbReference type="EMBL" id="ABW00562.1"/>
    </source>
</evidence>
<dbReference type="HOGENOM" id="CLU_083287_15_2_11"/>
<dbReference type="PROSITE" id="PS50995">
    <property type="entry name" value="HTH_MARR_2"/>
    <property type="match status" value="1"/>
</dbReference>